<reference evidence="2" key="1">
    <citation type="submission" date="2022-06" db="EMBL/GenBank/DDBJ databases">
        <title>Aquibacillus sp. a new bacterium isolated from soil saline samples.</title>
        <authorList>
            <person name="Galisteo C."/>
            <person name="De La Haba R."/>
            <person name="Sanchez-Porro C."/>
            <person name="Ventosa A."/>
        </authorList>
    </citation>
    <scope>NUCLEOTIDE SEQUENCE</scope>
    <source>
        <strain evidence="2">JCM 12387</strain>
    </source>
</reference>
<keyword evidence="1" id="KW-0472">Membrane</keyword>
<keyword evidence="1" id="KW-1133">Transmembrane helix</keyword>
<keyword evidence="1" id="KW-0812">Transmembrane</keyword>
<dbReference type="EMBL" id="JAMQJZ010000008">
    <property type="protein sequence ID" value="MDC3421037.1"/>
    <property type="molecule type" value="Genomic_DNA"/>
</dbReference>
<dbReference type="Proteomes" id="UP001145072">
    <property type="component" value="Unassembled WGS sequence"/>
</dbReference>
<proteinExistence type="predicted"/>
<dbReference type="RefSeq" id="WP_259867619.1">
    <property type="nucleotide sequence ID" value="NZ_JAMQJZ010000008.1"/>
</dbReference>
<name>A0A9X3WJR3_9BACI</name>
<evidence type="ECO:0000313" key="2">
    <source>
        <dbReference type="EMBL" id="MDC3421037.1"/>
    </source>
</evidence>
<feature type="transmembrane region" description="Helical" evidence="1">
    <location>
        <begin position="6"/>
        <end position="26"/>
    </location>
</feature>
<accession>A0A9X3WJR3</accession>
<sequence>MKNVKIISGIVVVLLVVSVILNLSLLSKLKNVEYQLSDLEFSQQININRVNDQISYIQSAMDNIRQENSWISEINVDFDTDINESKDTLATFEWKIEELRKEAEVNFNYAFGANEEYASIPAEQVNDGVFHVTIPIEVHVEPLWEVSIFDERTNEFNQPKHKKDDYDQDFLYFVSMTNDDVVKSSEIHTDNLSYIGTSQYGVIETQVNLFEEEFNVTIQSYDAGESPFRIEEVYLLKYEDNSVVDEQKLDPEADNHTVGHPYAFFNSTQIKRSENMNLTIKVVYSNGDTFEEEVY</sequence>
<evidence type="ECO:0000313" key="3">
    <source>
        <dbReference type="Proteomes" id="UP001145072"/>
    </source>
</evidence>
<dbReference type="AlphaFoldDB" id="A0A9X3WJR3"/>
<protein>
    <submittedName>
        <fullName evidence="2">Uncharacterized protein</fullName>
    </submittedName>
</protein>
<evidence type="ECO:0000256" key="1">
    <source>
        <dbReference type="SAM" id="Phobius"/>
    </source>
</evidence>
<organism evidence="2 3">
    <name type="scientific">Aquibacillus koreensis</name>
    <dbReference type="NCBI Taxonomy" id="279446"/>
    <lineage>
        <taxon>Bacteria</taxon>
        <taxon>Bacillati</taxon>
        <taxon>Bacillota</taxon>
        <taxon>Bacilli</taxon>
        <taxon>Bacillales</taxon>
        <taxon>Bacillaceae</taxon>
        <taxon>Aquibacillus</taxon>
    </lineage>
</organism>
<comment type="caution">
    <text evidence="2">The sequence shown here is derived from an EMBL/GenBank/DDBJ whole genome shotgun (WGS) entry which is preliminary data.</text>
</comment>
<gene>
    <name evidence="2" type="ORF">NC661_11710</name>
</gene>
<keyword evidence="3" id="KW-1185">Reference proteome</keyword>